<dbReference type="Pfam" id="PF12169">
    <property type="entry name" value="DNA_pol3_gamma3"/>
    <property type="match status" value="1"/>
</dbReference>
<dbReference type="PANTHER" id="PTHR11669:SF0">
    <property type="entry name" value="PROTEIN STICHEL-LIKE 2"/>
    <property type="match status" value="1"/>
</dbReference>
<evidence type="ECO:0000256" key="12">
    <source>
        <dbReference type="SAM" id="MobiDB-lite"/>
    </source>
</evidence>
<dbReference type="CDD" id="cd18137">
    <property type="entry name" value="HLD_clamp_pol_III_gamma_tau"/>
    <property type="match status" value="1"/>
</dbReference>
<dbReference type="SUPFAM" id="SSF52540">
    <property type="entry name" value="P-loop containing nucleoside triphosphate hydrolases"/>
    <property type="match status" value="1"/>
</dbReference>
<proteinExistence type="inferred from homology"/>
<evidence type="ECO:0000313" key="15">
    <source>
        <dbReference type="Proteomes" id="UP000252586"/>
    </source>
</evidence>
<evidence type="ECO:0000256" key="8">
    <source>
        <dbReference type="ARBA" id="ARBA00022833"/>
    </source>
</evidence>
<feature type="compositionally biased region" description="Low complexity" evidence="12">
    <location>
        <begin position="374"/>
        <end position="396"/>
    </location>
</feature>
<accession>A0A366D2J6</accession>
<evidence type="ECO:0000256" key="5">
    <source>
        <dbReference type="ARBA" id="ARBA00022705"/>
    </source>
</evidence>
<protein>
    <recommendedName>
        <fullName evidence="2">DNA-directed DNA polymerase</fullName>
        <ecNumber evidence="2">2.7.7.7</ecNumber>
    </recommendedName>
</protein>
<dbReference type="Pfam" id="PF22608">
    <property type="entry name" value="DNAX_ATPase_lid"/>
    <property type="match status" value="1"/>
</dbReference>
<reference evidence="14 15" key="1">
    <citation type="submission" date="2018-06" db="EMBL/GenBank/DDBJ databases">
        <title>Genomic Encyclopedia of Type Strains, Phase IV (KMG-IV): sequencing the most valuable type-strain genomes for metagenomic binning, comparative biology and taxonomic classification.</title>
        <authorList>
            <person name="Goeker M."/>
        </authorList>
    </citation>
    <scope>NUCLEOTIDE SEQUENCE [LARGE SCALE GENOMIC DNA]</scope>
    <source>
        <strain evidence="14 15">DSM 44599</strain>
    </source>
</reference>
<evidence type="ECO:0000259" key="13">
    <source>
        <dbReference type="SMART" id="SM00382"/>
    </source>
</evidence>
<dbReference type="InterPro" id="IPR045085">
    <property type="entry name" value="HLD_clamp_pol_III_gamma_tau"/>
</dbReference>
<feature type="compositionally biased region" description="Basic and acidic residues" evidence="12">
    <location>
        <begin position="458"/>
        <end position="479"/>
    </location>
</feature>
<dbReference type="Pfam" id="PF13177">
    <property type="entry name" value="DNA_pol3_delta2"/>
    <property type="match status" value="1"/>
</dbReference>
<feature type="region of interest" description="Disordered" evidence="12">
    <location>
        <begin position="372"/>
        <end position="774"/>
    </location>
</feature>
<comment type="caution">
    <text evidence="14">The sequence shown here is derived from an EMBL/GenBank/DDBJ whole genome shotgun (WGS) entry which is preliminary data.</text>
</comment>
<feature type="compositionally biased region" description="Low complexity" evidence="12">
    <location>
        <begin position="658"/>
        <end position="698"/>
    </location>
</feature>
<comment type="catalytic activity">
    <reaction evidence="11">
        <text>DNA(n) + a 2'-deoxyribonucleoside 5'-triphosphate = DNA(n+1) + diphosphate</text>
        <dbReference type="Rhea" id="RHEA:22508"/>
        <dbReference type="Rhea" id="RHEA-COMP:17339"/>
        <dbReference type="Rhea" id="RHEA-COMP:17340"/>
        <dbReference type="ChEBI" id="CHEBI:33019"/>
        <dbReference type="ChEBI" id="CHEBI:61560"/>
        <dbReference type="ChEBI" id="CHEBI:173112"/>
        <dbReference type="EC" id="2.7.7.7"/>
    </reaction>
</comment>
<dbReference type="Proteomes" id="UP000252586">
    <property type="component" value="Unassembled WGS sequence"/>
</dbReference>
<dbReference type="AlphaFoldDB" id="A0A366D2J6"/>
<feature type="compositionally biased region" description="Low complexity" evidence="12">
    <location>
        <begin position="642"/>
        <end position="651"/>
    </location>
</feature>
<feature type="compositionally biased region" description="Pro residues" evidence="12">
    <location>
        <begin position="944"/>
        <end position="964"/>
    </location>
</feature>
<evidence type="ECO:0000256" key="6">
    <source>
        <dbReference type="ARBA" id="ARBA00022723"/>
    </source>
</evidence>
<dbReference type="SUPFAM" id="SSF48019">
    <property type="entry name" value="post-AAA+ oligomerization domain-like"/>
    <property type="match status" value="1"/>
</dbReference>
<feature type="region of interest" description="Disordered" evidence="12">
    <location>
        <begin position="853"/>
        <end position="1002"/>
    </location>
</feature>
<evidence type="ECO:0000256" key="1">
    <source>
        <dbReference type="ARBA" id="ARBA00006360"/>
    </source>
</evidence>
<keyword evidence="9" id="KW-0067">ATP-binding</keyword>
<dbReference type="InterPro" id="IPR008921">
    <property type="entry name" value="DNA_pol3_clamp-load_cplx_C"/>
</dbReference>
<feature type="compositionally biased region" description="Low complexity" evidence="12">
    <location>
        <begin position="586"/>
        <end position="595"/>
    </location>
</feature>
<feature type="compositionally biased region" description="Low complexity" evidence="12">
    <location>
        <begin position="548"/>
        <end position="560"/>
    </location>
</feature>
<feature type="compositionally biased region" description="Low complexity" evidence="12">
    <location>
        <begin position="567"/>
        <end position="578"/>
    </location>
</feature>
<feature type="compositionally biased region" description="Polar residues" evidence="12">
    <location>
        <begin position="907"/>
        <end position="918"/>
    </location>
</feature>
<evidence type="ECO:0000256" key="2">
    <source>
        <dbReference type="ARBA" id="ARBA00012417"/>
    </source>
</evidence>
<feature type="domain" description="AAA+ ATPase" evidence="13">
    <location>
        <begin position="20"/>
        <end position="163"/>
    </location>
</feature>
<keyword evidence="8" id="KW-0862">Zinc</keyword>
<evidence type="ECO:0000256" key="9">
    <source>
        <dbReference type="ARBA" id="ARBA00022840"/>
    </source>
</evidence>
<dbReference type="Gene3D" id="1.10.8.60">
    <property type="match status" value="1"/>
</dbReference>
<evidence type="ECO:0000256" key="4">
    <source>
        <dbReference type="ARBA" id="ARBA00022695"/>
    </source>
</evidence>
<name>A0A366D2J6_9NOCA</name>
<comment type="similarity">
    <text evidence="1">Belongs to the DnaX/STICHEL family.</text>
</comment>
<dbReference type="FunFam" id="1.20.272.10:FF:000003">
    <property type="entry name" value="DNA polymerase III subunit gamma/tau"/>
    <property type="match status" value="1"/>
</dbReference>
<keyword evidence="6" id="KW-0479">Metal-binding</keyword>
<dbReference type="GO" id="GO:0009360">
    <property type="term" value="C:DNA polymerase III complex"/>
    <property type="evidence" value="ECO:0007669"/>
    <property type="project" value="InterPro"/>
</dbReference>
<dbReference type="CDD" id="cd00009">
    <property type="entry name" value="AAA"/>
    <property type="match status" value="1"/>
</dbReference>
<dbReference type="NCBIfam" id="NF005846">
    <property type="entry name" value="PRK07764.1-6"/>
    <property type="match status" value="1"/>
</dbReference>
<dbReference type="GO" id="GO:0003887">
    <property type="term" value="F:DNA-directed DNA polymerase activity"/>
    <property type="evidence" value="ECO:0007669"/>
    <property type="project" value="UniProtKB-KW"/>
</dbReference>
<feature type="compositionally biased region" description="Gly residues" evidence="12">
    <location>
        <begin position="861"/>
        <end position="875"/>
    </location>
</feature>
<evidence type="ECO:0000256" key="7">
    <source>
        <dbReference type="ARBA" id="ARBA00022741"/>
    </source>
</evidence>
<keyword evidence="15" id="KW-1185">Reference proteome</keyword>
<feature type="compositionally biased region" description="Low complexity" evidence="12">
    <location>
        <begin position="886"/>
        <end position="895"/>
    </location>
</feature>
<evidence type="ECO:0000256" key="3">
    <source>
        <dbReference type="ARBA" id="ARBA00022679"/>
    </source>
</evidence>
<dbReference type="EMBL" id="QNRE01000017">
    <property type="protein sequence ID" value="RBO84261.1"/>
    <property type="molecule type" value="Genomic_DNA"/>
</dbReference>
<feature type="compositionally biased region" description="Basic and acidic residues" evidence="12">
    <location>
        <begin position="699"/>
        <end position="711"/>
    </location>
</feature>
<keyword evidence="4" id="KW-0548">Nucleotidyltransferase</keyword>
<keyword evidence="7" id="KW-0547">Nucleotide-binding</keyword>
<dbReference type="InterPro" id="IPR050238">
    <property type="entry name" value="DNA_Rep/Repair_Clamp_Loader"/>
</dbReference>
<dbReference type="Gene3D" id="1.20.272.10">
    <property type="match status" value="1"/>
</dbReference>
<dbReference type="GO" id="GO:0005524">
    <property type="term" value="F:ATP binding"/>
    <property type="evidence" value="ECO:0007669"/>
    <property type="project" value="UniProtKB-KW"/>
</dbReference>
<dbReference type="InterPro" id="IPR027417">
    <property type="entry name" value="P-loop_NTPase"/>
</dbReference>
<feature type="compositionally biased region" description="Basic and acidic residues" evidence="12">
    <location>
        <begin position="397"/>
        <end position="419"/>
    </location>
</feature>
<dbReference type="InterPro" id="IPR003593">
    <property type="entry name" value="AAA+_ATPase"/>
</dbReference>
<dbReference type="Gene3D" id="3.40.50.300">
    <property type="entry name" value="P-loop containing nucleotide triphosphate hydrolases"/>
    <property type="match status" value="1"/>
</dbReference>
<dbReference type="PANTHER" id="PTHR11669">
    <property type="entry name" value="REPLICATION FACTOR C / DNA POLYMERASE III GAMMA-TAU SUBUNIT"/>
    <property type="match status" value="1"/>
</dbReference>
<gene>
    <name evidence="14" type="ORF">DFR74_11780</name>
</gene>
<dbReference type="EC" id="2.7.7.7" evidence="2"/>
<sequence length="1020" mass="104224">MVGQEHVTDPLSTALDTGRISHAYLFSGPRGCGKTSSARILARSLNCVQGPTSRPCGVCPSCVALGPGGSGNLDVIELDAASHGGVDDTRELRDRAFYAPAESRYRVFIVDEAHMVTTAGFNALLKIVEEPPAHLIFIFATTEPDKVLPTIRSRTHHYPFRLLPPATMRGLLGRICEQEHVPVEEAVYPLVIRAGGGSPRDSLSVLDQLLAGAGPEGVTYNRAVALLGVTDVALIDDAVAALATDDGAALFGTVDRVMEAGHDPRRFAVDLLERFRDLILLRAVPDAADRGLVSGPGDVLDRMREQAERIGSATLTRYAELLHEGLGEMRGATAPRLLLEVICARMLLPSVSDAESATLQRLERLERGFAGGVPAPSAAAPAAAPRTESPRPSGGDPSRRRGAEALAALREEKSGRPGKGDAASGSGPDRPDSLDNAAGRRPSGGGQGRGDDAVGSLRAEHSASDTPHESEVAAGHERAGGATRPDAQNLSAGDSPAPPGGVHSASPGVAGAEQPAGQDRPASPESRVGEPSPVPERPSADVPTESISARPDSAASSAARGAERGPAETPSAGVRAAGAGSGAGASGPVEGAVSSPAGGQETAHPGDAAHQENARPAARQAESATQQPEASALHAESGGHHAGPTAHGAETAARRAESGAQHAAPAAGQADSAGRVEPTPQRPEPTTRQAEAAAQHADPAVRRGESADRAEPTAQVSESAVPAKAFESAPMRAAEPVGAPEPTPAMPAAAPAPSEPEATHADSSGAPDGEELRRAVESAWGDIRAKVREFGAAVHALLSGASVAGVEDGVIVFAHQHAPLAQRLSDPRNTEAVRSAVRAALGRDHEIRWVVAGAAAQAPRGRGGQGGRSGQGGQGAATDRPAQGNRAAGTRAPAAPSRPPAPEGNRESNTPPRYSRPSQAKAGGTGGGRPAPPPRSGGDDDIPPPDYPDLPDDPGPGSYPPPDPVEYAPAPAVPGPLTAEEEQEMLAEAAKPVAPEDRRDPDEVALELLRSELGATRLDG</sequence>
<dbReference type="GO" id="GO:0046872">
    <property type="term" value="F:metal ion binding"/>
    <property type="evidence" value="ECO:0007669"/>
    <property type="project" value="UniProtKB-KW"/>
</dbReference>
<keyword evidence="10" id="KW-0239">DNA-directed DNA polymerase</keyword>
<dbReference type="GO" id="GO:0006261">
    <property type="term" value="P:DNA-templated DNA replication"/>
    <property type="evidence" value="ECO:0007669"/>
    <property type="project" value="TreeGrafter"/>
</dbReference>
<evidence type="ECO:0000256" key="10">
    <source>
        <dbReference type="ARBA" id="ARBA00022932"/>
    </source>
</evidence>
<dbReference type="InterPro" id="IPR012763">
    <property type="entry name" value="DNA_pol_III_sug/sutau_N"/>
</dbReference>
<dbReference type="InterPro" id="IPR022754">
    <property type="entry name" value="DNA_pol_III_gamma-3"/>
</dbReference>
<dbReference type="STRING" id="1210090.GCA_001613185_02353"/>
<evidence type="ECO:0000313" key="14">
    <source>
        <dbReference type="EMBL" id="RBO84261.1"/>
    </source>
</evidence>
<feature type="compositionally biased region" description="Low complexity" evidence="12">
    <location>
        <begin position="746"/>
        <end position="756"/>
    </location>
</feature>
<evidence type="ECO:0000256" key="11">
    <source>
        <dbReference type="ARBA" id="ARBA00049244"/>
    </source>
</evidence>
<keyword evidence="5" id="KW-0235">DNA replication</keyword>
<organism evidence="14 15">
    <name type="scientific">Nocardia puris</name>
    <dbReference type="NCBI Taxonomy" id="208602"/>
    <lineage>
        <taxon>Bacteria</taxon>
        <taxon>Bacillati</taxon>
        <taxon>Actinomycetota</taxon>
        <taxon>Actinomycetes</taxon>
        <taxon>Mycobacteriales</taxon>
        <taxon>Nocardiaceae</taxon>
        <taxon>Nocardia</taxon>
    </lineage>
</organism>
<keyword evidence="3" id="KW-0808">Transferase</keyword>
<dbReference type="NCBIfam" id="TIGR02397">
    <property type="entry name" value="dnaX_nterm"/>
    <property type="match status" value="1"/>
</dbReference>
<dbReference type="GO" id="GO:0003677">
    <property type="term" value="F:DNA binding"/>
    <property type="evidence" value="ECO:0007669"/>
    <property type="project" value="InterPro"/>
</dbReference>
<dbReference type="NCBIfam" id="NF011513">
    <property type="entry name" value="PRK14952.1"/>
    <property type="match status" value="1"/>
</dbReference>
<dbReference type="SMART" id="SM00382">
    <property type="entry name" value="AAA"/>
    <property type="match status" value="1"/>
</dbReference>